<dbReference type="CDD" id="cd02440">
    <property type="entry name" value="AdoMet_MTases"/>
    <property type="match status" value="1"/>
</dbReference>
<dbReference type="InterPro" id="IPR008854">
    <property type="entry name" value="TPMT"/>
</dbReference>
<sequence>MAGNDKTAPLVDPAAVDFEKVYRDGTLADGIAMDKPPWDTGAPEPILVRIEQAGRISGEVLDIGCGPGDNAVYLASRGHAVTGLDVSPSAIEQARSRAAAQHVRVEFAVADATDLAGYDNRFDTVISSLLLHCLDPQQRSAHLAALTRVTKPGGRLIMSCFPDDSPTVSLTPYPIGEAELRRSFPPPEWAITTLRQDRITGGTLPEGVLDLVHDRGIQLEYDANGALLMAAWILEAEKARPGEGTRP</sequence>
<keyword evidence="3" id="KW-0949">S-adenosyl-L-methionine</keyword>
<organism evidence="5 6">
    <name type="scientific">Amycolatopsis ultiminotia</name>
    <dbReference type="NCBI Taxonomy" id="543629"/>
    <lineage>
        <taxon>Bacteria</taxon>
        <taxon>Bacillati</taxon>
        <taxon>Actinomycetota</taxon>
        <taxon>Actinomycetes</taxon>
        <taxon>Pseudonocardiales</taxon>
        <taxon>Pseudonocardiaceae</taxon>
        <taxon>Amycolatopsis</taxon>
    </lineage>
</organism>
<dbReference type="Pfam" id="PF13649">
    <property type="entry name" value="Methyltransf_25"/>
    <property type="match status" value="1"/>
</dbReference>
<dbReference type="PROSITE" id="PS51585">
    <property type="entry name" value="SAM_MT_TPMT"/>
    <property type="match status" value="1"/>
</dbReference>
<dbReference type="EMBL" id="BAAAZN010000015">
    <property type="protein sequence ID" value="GAA3569490.1"/>
    <property type="molecule type" value="Genomic_DNA"/>
</dbReference>
<dbReference type="GO" id="GO:0008168">
    <property type="term" value="F:methyltransferase activity"/>
    <property type="evidence" value="ECO:0007669"/>
    <property type="project" value="UniProtKB-KW"/>
</dbReference>
<dbReference type="InterPro" id="IPR041698">
    <property type="entry name" value="Methyltransf_25"/>
</dbReference>
<protein>
    <submittedName>
        <fullName evidence="5">Class I SAM-dependent methyltransferase</fullName>
    </submittedName>
</protein>
<keyword evidence="2" id="KW-0808">Transferase</keyword>
<evidence type="ECO:0000259" key="4">
    <source>
        <dbReference type="Pfam" id="PF13649"/>
    </source>
</evidence>
<dbReference type="GO" id="GO:0032259">
    <property type="term" value="P:methylation"/>
    <property type="evidence" value="ECO:0007669"/>
    <property type="project" value="UniProtKB-KW"/>
</dbReference>
<dbReference type="PANTHER" id="PTHR43464:SF19">
    <property type="entry name" value="UBIQUINONE BIOSYNTHESIS O-METHYLTRANSFERASE, MITOCHONDRIAL"/>
    <property type="match status" value="1"/>
</dbReference>
<dbReference type="InterPro" id="IPR029063">
    <property type="entry name" value="SAM-dependent_MTases_sf"/>
</dbReference>
<evidence type="ECO:0000256" key="2">
    <source>
        <dbReference type="ARBA" id="ARBA00022679"/>
    </source>
</evidence>
<evidence type="ECO:0000313" key="5">
    <source>
        <dbReference type="EMBL" id="GAA3569490.1"/>
    </source>
</evidence>
<name>A0ABP6XSS7_9PSEU</name>
<dbReference type="SUPFAM" id="SSF53335">
    <property type="entry name" value="S-adenosyl-L-methionine-dependent methyltransferases"/>
    <property type="match status" value="1"/>
</dbReference>
<evidence type="ECO:0000256" key="3">
    <source>
        <dbReference type="ARBA" id="ARBA00022691"/>
    </source>
</evidence>
<dbReference type="PANTHER" id="PTHR43464">
    <property type="entry name" value="METHYLTRANSFERASE"/>
    <property type="match status" value="1"/>
</dbReference>
<keyword evidence="1 5" id="KW-0489">Methyltransferase</keyword>
<evidence type="ECO:0000313" key="6">
    <source>
        <dbReference type="Proteomes" id="UP001500689"/>
    </source>
</evidence>
<reference evidence="6" key="1">
    <citation type="journal article" date="2019" name="Int. J. Syst. Evol. Microbiol.">
        <title>The Global Catalogue of Microorganisms (GCM) 10K type strain sequencing project: providing services to taxonomists for standard genome sequencing and annotation.</title>
        <authorList>
            <consortium name="The Broad Institute Genomics Platform"/>
            <consortium name="The Broad Institute Genome Sequencing Center for Infectious Disease"/>
            <person name="Wu L."/>
            <person name="Ma J."/>
        </authorList>
    </citation>
    <scope>NUCLEOTIDE SEQUENCE [LARGE SCALE GENOMIC DNA]</scope>
    <source>
        <strain evidence="6">JCM 16898</strain>
    </source>
</reference>
<dbReference type="RefSeq" id="WP_344866153.1">
    <property type="nucleotide sequence ID" value="NZ_BAAAZN010000015.1"/>
</dbReference>
<dbReference type="Proteomes" id="UP001500689">
    <property type="component" value="Unassembled WGS sequence"/>
</dbReference>
<evidence type="ECO:0000256" key="1">
    <source>
        <dbReference type="ARBA" id="ARBA00022603"/>
    </source>
</evidence>
<proteinExistence type="predicted"/>
<comment type="caution">
    <text evidence="5">The sequence shown here is derived from an EMBL/GenBank/DDBJ whole genome shotgun (WGS) entry which is preliminary data.</text>
</comment>
<gene>
    <name evidence="5" type="ORF">GCM10022222_62090</name>
</gene>
<dbReference type="Gene3D" id="3.40.50.150">
    <property type="entry name" value="Vaccinia Virus protein VP39"/>
    <property type="match status" value="1"/>
</dbReference>
<accession>A0ABP6XSS7</accession>
<feature type="domain" description="Methyltransferase" evidence="4">
    <location>
        <begin position="60"/>
        <end position="154"/>
    </location>
</feature>
<keyword evidence="6" id="KW-1185">Reference proteome</keyword>